<gene>
    <name evidence="1" type="ORF">G3R48_02685</name>
</gene>
<keyword evidence="2" id="KW-1185">Reference proteome</keyword>
<reference evidence="1 2" key="1">
    <citation type="submission" date="2020-02" db="EMBL/GenBank/DDBJ databases">
        <title>Shewanella WXL01 sp. nov., a marine bacterium isolated from green algae in Luhuitou Fringing Reef (Northern South China Sea).</title>
        <authorList>
            <person name="Wang X."/>
        </authorList>
    </citation>
    <scope>NUCLEOTIDE SEQUENCE [LARGE SCALE GENOMIC DNA]</scope>
    <source>
        <strain evidence="1 2">MCCC 1A01895</strain>
    </source>
</reference>
<dbReference type="Gene3D" id="3.50.50.60">
    <property type="entry name" value="FAD/NAD(P)-binding domain"/>
    <property type="match status" value="1"/>
</dbReference>
<evidence type="ECO:0000313" key="2">
    <source>
        <dbReference type="Proteomes" id="UP000811844"/>
    </source>
</evidence>
<dbReference type="EMBL" id="JAAIKR010000001">
    <property type="protein sequence ID" value="MBR9726899.1"/>
    <property type="molecule type" value="Genomic_DNA"/>
</dbReference>
<sequence>MVSRDHFPVMGAMANVAPMHVRFQQQRQLLQWQQSPKYWQQNIAPHYQQLYVLGGFGSRGISSAPLVAESLAAMMTGELSPLGMTLQTLLSPNRMWMRKLLKGKAI</sequence>
<evidence type="ECO:0008006" key="3">
    <source>
        <dbReference type="Google" id="ProtNLM"/>
    </source>
</evidence>
<protein>
    <recommendedName>
        <fullName evidence="3">FAD-dependent oxidoreductase</fullName>
    </recommendedName>
</protein>
<accession>A0ABS5HZP1</accession>
<name>A0ABS5HZP1_9GAMM</name>
<comment type="caution">
    <text evidence="1">The sequence shown here is derived from an EMBL/GenBank/DDBJ whole genome shotgun (WGS) entry which is preliminary data.</text>
</comment>
<dbReference type="Proteomes" id="UP000811844">
    <property type="component" value="Unassembled WGS sequence"/>
</dbReference>
<proteinExistence type="predicted"/>
<dbReference type="RefSeq" id="WP_153660565.1">
    <property type="nucleotide sequence ID" value="NZ_JAAIKR010000001.1"/>
</dbReference>
<evidence type="ECO:0000313" key="1">
    <source>
        <dbReference type="EMBL" id="MBR9726899.1"/>
    </source>
</evidence>
<organism evidence="1 2">
    <name type="scientific">Shewanella intestini</name>
    <dbReference type="NCBI Taxonomy" id="2017544"/>
    <lineage>
        <taxon>Bacteria</taxon>
        <taxon>Pseudomonadati</taxon>
        <taxon>Pseudomonadota</taxon>
        <taxon>Gammaproteobacteria</taxon>
        <taxon>Alteromonadales</taxon>
        <taxon>Shewanellaceae</taxon>
        <taxon>Shewanella</taxon>
    </lineage>
</organism>
<dbReference type="InterPro" id="IPR036188">
    <property type="entry name" value="FAD/NAD-bd_sf"/>
</dbReference>